<dbReference type="Pfam" id="PF14322">
    <property type="entry name" value="SusD-like_3"/>
    <property type="match status" value="1"/>
</dbReference>
<keyword evidence="10" id="KW-1185">Reference proteome</keyword>
<evidence type="ECO:0000256" key="4">
    <source>
        <dbReference type="ARBA" id="ARBA00023136"/>
    </source>
</evidence>
<dbReference type="RefSeq" id="WP_107826846.1">
    <property type="nucleotide sequence ID" value="NZ_CP160205.1"/>
</dbReference>
<dbReference type="PROSITE" id="PS51257">
    <property type="entry name" value="PROKAR_LIPOPROTEIN"/>
    <property type="match status" value="1"/>
</dbReference>
<dbReference type="InterPro" id="IPR012944">
    <property type="entry name" value="SusD_RagB_dom"/>
</dbReference>
<comment type="similarity">
    <text evidence="2">Belongs to the SusD family.</text>
</comment>
<dbReference type="Pfam" id="PF07980">
    <property type="entry name" value="SusD_RagB"/>
    <property type="match status" value="1"/>
</dbReference>
<dbReference type="InterPro" id="IPR011990">
    <property type="entry name" value="TPR-like_helical_dom_sf"/>
</dbReference>
<evidence type="ECO:0000259" key="7">
    <source>
        <dbReference type="Pfam" id="PF07980"/>
    </source>
</evidence>
<proteinExistence type="inferred from homology"/>
<comment type="caution">
    <text evidence="9">The sequence shown here is derived from an EMBL/GenBank/DDBJ whole genome shotgun (WGS) entry which is preliminary data.</text>
</comment>
<dbReference type="SUPFAM" id="SSF48452">
    <property type="entry name" value="TPR-like"/>
    <property type="match status" value="1"/>
</dbReference>
<dbReference type="GO" id="GO:0009279">
    <property type="term" value="C:cell outer membrane"/>
    <property type="evidence" value="ECO:0007669"/>
    <property type="project" value="UniProtKB-SubCell"/>
</dbReference>
<sequence>MHSIKRFLRLIIPALALLLGLTACTKLDVDVKSQLADNNFPRTPQEYIEASGPVYTQLRDQYAQSYWFMQELCTDEAIIVARAGNWYDGGKWRDLHYHSWTIDHIHVDGTWQWGFSEVSACNRVIQLLDAAPASAPKKTTLAEVRATRALANFLMMDLFGNIPLIKNFGDTVALATSQRTQVFNYIEGELKAVLPDLSQTTGAATYGRPTRWTAFALLAKMYINAEYYTGTPRYNDAIAMCDSIIQSHQFALDADYLRMFDIDNGPQIRDFIFAIPYDNIQAKNQYFARYSLHTALKDKYGIPFIPSDPMATLPAFYSLYNDPNDIRNGQWLVGKQYDNQGNPIIIHTTKAGLDQTYKGADADALVDYQLTFTPDLTLDPTIDPLKLDVGNDELGKAKGYRNNKFFPDKTSLDRNQSNDVPVFRYADILLTKAEAILRGGTPTLGDDALGLVNRVRARAQAQPLAAVNLQTILDERGRELAFEGWRRNDLIRFGKFEDKWGYKTDADPRHRIYPIPATQIQLNPGLRQNPGY</sequence>
<feature type="domain" description="SusD-like N-terminal" evidence="8">
    <location>
        <begin position="55"/>
        <end position="222"/>
    </location>
</feature>
<evidence type="ECO:0000256" key="2">
    <source>
        <dbReference type="ARBA" id="ARBA00006275"/>
    </source>
</evidence>
<evidence type="ECO:0000313" key="9">
    <source>
        <dbReference type="EMBL" id="PTR01460.1"/>
    </source>
</evidence>
<feature type="domain" description="RagB/SusD" evidence="7">
    <location>
        <begin position="392"/>
        <end position="532"/>
    </location>
</feature>
<protein>
    <submittedName>
        <fullName evidence="9">Putative outer membrane starch-binding protein</fullName>
    </submittedName>
</protein>
<evidence type="ECO:0000256" key="6">
    <source>
        <dbReference type="SAM" id="SignalP"/>
    </source>
</evidence>
<gene>
    <name evidence="9" type="ORF">C8P68_101694</name>
</gene>
<evidence type="ECO:0000256" key="3">
    <source>
        <dbReference type="ARBA" id="ARBA00022729"/>
    </source>
</evidence>
<evidence type="ECO:0000256" key="1">
    <source>
        <dbReference type="ARBA" id="ARBA00004442"/>
    </source>
</evidence>
<comment type="subcellular location">
    <subcellularLocation>
        <location evidence="1">Cell outer membrane</location>
    </subcellularLocation>
</comment>
<dbReference type="OrthoDB" id="9783641at2"/>
<dbReference type="EMBL" id="QAOQ01000001">
    <property type="protein sequence ID" value="PTR01460.1"/>
    <property type="molecule type" value="Genomic_DNA"/>
</dbReference>
<evidence type="ECO:0000256" key="5">
    <source>
        <dbReference type="ARBA" id="ARBA00023237"/>
    </source>
</evidence>
<feature type="chain" id="PRO_5015705245" evidence="6">
    <location>
        <begin position="26"/>
        <end position="532"/>
    </location>
</feature>
<evidence type="ECO:0000313" key="10">
    <source>
        <dbReference type="Proteomes" id="UP000244168"/>
    </source>
</evidence>
<accession>A0A2T5JG96</accession>
<dbReference type="AlphaFoldDB" id="A0A2T5JG96"/>
<dbReference type="Proteomes" id="UP000244168">
    <property type="component" value="Unassembled WGS sequence"/>
</dbReference>
<keyword evidence="3 6" id="KW-0732">Signal</keyword>
<name>A0A2T5JG96_9SPHI</name>
<keyword evidence="4" id="KW-0472">Membrane</keyword>
<evidence type="ECO:0000259" key="8">
    <source>
        <dbReference type="Pfam" id="PF14322"/>
    </source>
</evidence>
<keyword evidence="5" id="KW-0998">Cell outer membrane</keyword>
<reference evidence="9 10" key="1">
    <citation type="submission" date="2018-04" db="EMBL/GenBank/DDBJ databases">
        <title>Genomic Encyclopedia of Archaeal and Bacterial Type Strains, Phase II (KMG-II): from individual species to whole genera.</title>
        <authorList>
            <person name="Goeker M."/>
        </authorList>
    </citation>
    <scope>NUCLEOTIDE SEQUENCE [LARGE SCALE GENOMIC DNA]</scope>
    <source>
        <strain evidence="9 10">DSM 26809</strain>
    </source>
</reference>
<dbReference type="InterPro" id="IPR033985">
    <property type="entry name" value="SusD-like_N"/>
</dbReference>
<dbReference type="Gene3D" id="1.25.40.390">
    <property type="match status" value="1"/>
</dbReference>
<organism evidence="9 10">
    <name type="scientific">Mucilaginibacter yixingensis</name>
    <dbReference type="NCBI Taxonomy" id="1295612"/>
    <lineage>
        <taxon>Bacteria</taxon>
        <taxon>Pseudomonadati</taxon>
        <taxon>Bacteroidota</taxon>
        <taxon>Sphingobacteriia</taxon>
        <taxon>Sphingobacteriales</taxon>
        <taxon>Sphingobacteriaceae</taxon>
        <taxon>Mucilaginibacter</taxon>
    </lineage>
</organism>
<feature type="signal peptide" evidence="6">
    <location>
        <begin position="1"/>
        <end position="25"/>
    </location>
</feature>